<dbReference type="Proteomes" id="UP000494222">
    <property type="component" value="Unassembled WGS sequence"/>
</dbReference>
<dbReference type="RefSeq" id="WP_151064252.1">
    <property type="nucleotide sequence ID" value="NZ_CABVPL010000037.1"/>
</dbReference>
<dbReference type="Proteomes" id="UP000430232">
    <property type="component" value="Unassembled WGS sequence"/>
</dbReference>
<dbReference type="Pfam" id="PF04412">
    <property type="entry name" value="AcnX"/>
    <property type="match status" value="1"/>
</dbReference>
<dbReference type="AlphaFoldDB" id="A0A6H9T168"/>
<dbReference type="PANTHER" id="PTHR36577:SF3">
    <property type="entry name" value="DUF521 DOMAIN PROTEIN (AFU_ORTHOLOGUE AFUA_6G00490)"/>
    <property type="match status" value="1"/>
</dbReference>
<name>A0A6H9T168_9BURK</name>
<evidence type="ECO:0000313" key="4">
    <source>
        <dbReference type="EMBL" id="KAB0642717.1"/>
    </source>
</evidence>
<evidence type="ECO:0000256" key="1">
    <source>
        <dbReference type="ARBA" id="ARBA00023004"/>
    </source>
</evidence>
<evidence type="ECO:0000256" key="2">
    <source>
        <dbReference type="ARBA" id="ARBA00023239"/>
    </source>
</evidence>
<dbReference type="EMBL" id="CABVPL010000037">
    <property type="protein sequence ID" value="VWB92356.1"/>
    <property type="molecule type" value="Genomic_DNA"/>
</dbReference>
<sequence>MQLNDDERAMLDGRDGAAVQRAMDLLVRYGEALGASRLVDTNNVCGTVGATMPFLRDYAAKHGGLDAVFSEFNLDSPEVVEVPKAKVFSSHLQQGLDPQHAQRQGIDGEIVKLYRQGEAFTGRLGIQPLNTCAPYLTGNVPVRGEHCAWMESSAVIYINAVLGARTNAEGRESTGAAMLTGKIPYWGLHLDENRGGTHLIELDVDVETVQDWGLLGYYVGELVQDRIPVIDGLRGVPNLPKLKHFGAAAASSGGVEMYHIVGQTPEARTRDEAFRGRKPLETIRYGAAERRIAYERVNTTAKDTQVDFVMLGCPHYSIEQIWEVCQLLDGRRIGANTELWIFTARATRQLADQAGYTKLIEDAGGVLMTDTCSAIGRVMPKGTRVVALDSAKQAHYLPAIMGVQAWFGTTADCIEAAVSGRWSGGLAG</sequence>
<keyword evidence="6" id="KW-1185">Reference proteome</keyword>
<accession>A0A6H9T168</accession>
<dbReference type="PANTHER" id="PTHR36577">
    <property type="entry name" value="DUF521 DOMAIN PROTEIN (AFU_ORTHOLOGUE AFUA_6G00490)"/>
    <property type="match status" value="1"/>
</dbReference>
<dbReference type="EMBL" id="VZOJ01000021">
    <property type="protein sequence ID" value="KAB0642717.1"/>
    <property type="molecule type" value="Genomic_DNA"/>
</dbReference>
<dbReference type="InterPro" id="IPR036008">
    <property type="entry name" value="Aconitase_4Fe-4S_dom"/>
</dbReference>
<dbReference type="InterPro" id="IPR007506">
    <property type="entry name" value="PMDh-L-like_dom"/>
</dbReference>
<keyword evidence="1" id="KW-0408">Iron</keyword>
<protein>
    <submittedName>
        <fullName evidence="4">DUF521 domain-containing protein</fullName>
    </submittedName>
</protein>
<reference evidence="5 7" key="2">
    <citation type="submission" date="2019-09" db="EMBL/GenBank/DDBJ databases">
        <authorList>
            <person name="Depoorter E."/>
        </authorList>
    </citation>
    <scope>NUCLEOTIDE SEQUENCE [LARGE SCALE GENOMIC DNA]</scope>
    <source>
        <strain evidence="5">LMG 24064</strain>
    </source>
</reference>
<evidence type="ECO:0000313" key="6">
    <source>
        <dbReference type="Proteomes" id="UP000430232"/>
    </source>
</evidence>
<feature type="domain" description="Phosphomevalonate dehydratase large subunit-like" evidence="3">
    <location>
        <begin position="1"/>
        <end position="415"/>
    </location>
</feature>
<evidence type="ECO:0000313" key="7">
    <source>
        <dbReference type="Proteomes" id="UP000494222"/>
    </source>
</evidence>
<proteinExistence type="predicted"/>
<evidence type="ECO:0000259" key="3">
    <source>
        <dbReference type="Pfam" id="PF04412"/>
    </source>
</evidence>
<organism evidence="4 6">
    <name type="scientific">Burkholderia latens</name>
    <dbReference type="NCBI Taxonomy" id="488446"/>
    <lineage>
        <taxon>Bacteria</taxon>
        <taxon>Pseudomonadati</taxon>
        <taxon>Pseudomonadota</taxon>
        <taxon>Betaproteobacteria</taxon>
        <taxon>Burkholderiales</taxon>
        <taxon>Burkholderiaceae</taxon>
        <taxon>Burkholderia</taxon>
        <taxon>Burkholderia cepacia complex</taxon>
    </lineage>
</organism>
<evidence type="ECO:0000313" key="5">
    <source>
        <dbReference type="EMBL" id="VWB92356.1"/>
    </source>
</evidence>
<dbReference type="GeneID" id="99791671"/>
<dbReference type="GO" id="GO:0016829">
    <property type="term" value="F:lyase activity"/>
    <property type="evidence" value="ECO:0007669"/>
    <property type="project" value="UniProtKB-KW"/>
</dbReference>
<reference evidence="4 6" key="1">
    <citation type="submission" date="2019-09" db="EMBL/GenBank/DDBJ databases">
        <title>Draft genome sequences of 48 bacterial type strains from the CCUG.</title>
        <authorList>
            <person name="Tunovic T."/>
            <person name="Pineiro-Iglesias B."/>
            <person name="Unosson C."/>
            <person name="Inganas E."/>
            <person name="Ohlen M."/>
            <person name="Cardew S."/>
            <person name="Jensie-Markopoulos S."/>
            <person name="Salva-Serra F."/>
            <person name="Jaen-Luchoro D."/>
            <person name="Karlsson R."/>
            <person name="Svensson-Stadler L."/>
            <person name="Chun J."/>
            <person name="Moore E."/>
        </authorList>
    </citation>
    <scope>NUCLEOTIDE SEQUENCE [LARGE SCALE GENOMIC DNA]</scope>
    <source>
        <strain evidence="4 6">CCUG 54555</strain>
    </source>
</reference>
<dbReference type="SUPFAM" id="SSF53732">
    <property type="entry name" value="Aconitase iron-sulfur domain"/>
    <property type="match status" value="1"/>
</dbReference>
<gene>
    <name evidence="5" type="ORF">BLA24064_04390</name>
    <name evidence="4" type="ORF">F7R21_10490</name>
</gene>
<dbReference type="OrthoDB" id="1550274at2"/>
<keyword evidence="2" id="KW-0456">Lyase</keyword>